<dbReference type="EMBL" id="PFOB01000047">
    <property type="protein sequence ID" value="PIZ62686.1"/>
    <property type="molecule type" value="Genomic_DNA"/>
</dbReference>
<dbReference type="AlphaFoldDB" id="A0A2M7TXY5"/>
<gene>
    <name evidence="1" type="ORF">COY16_03660</name>
</gene>
<dbReference type="InterPro" id="IPR036397">
    <property type="entry name" value="RNaseH_sf"/>
</dbReference>
<dbReference type="Proteomes" id="UP000228503">
    <property type="component" value="Unassembled WGS sequence"/>
</dbReference>
<dbReference type="SUPFAM" id="SSF53098">
    <property type="entry name" value="Ribonuclease H-like"/>
    <property type="match status" value="1"/>
</dbReference>
<accession>A0A2M7TXY5</accession>
<comment type="caution">
    <text evidence="1">The sequence shown here is derived from an EMBL/GenBank/DDBJ whole genome shotgun (WGS) entry which is preliminary data.</text>
</comment>
<evidence type="ECO:0000313" key="2">
    <source>
        <dbReference type="Proteomes" id="UP000228503"/>
    </source>
</evidence>
<organism evidence="1 2">
    <name type="scientific">Candidatus Roizmanbacteria bacterium CG_4_10_14_0_2_um_filter_39_13</name>
    <dbReference type="NCBI Taxonomy" id="1974825"/>
    <lineage>
        <taxon>Bacteria</taxon>
        <taxon>Candidatus Roizmaniibacteriota</taxon>
    </lineage>
</organism>
<sequence length="398" mass="47129">MMTMAGKKEYWQVMQKRYGTCKTRREKSKIISEVETVLKVHRKSAIRILHGKQRKQKRLCVHPYIYGLDLIAPLKLMWELLGRPCSKRLQPEIPNLLKKLKQFEEITLYKNQEELLTKMSHWIIDNLLHDEKERLKIHGLTGTRRSPLLKSLIPIRTEFRNVRSPGHLEIDCVLHCGESVSGRYAETVNMLDIYTHWNEKRMIVNKTQGKVVATLHLSRSCFPFLVKSVDFDNRREFVNWMMHGYCKKNHISFTRSRPYRKNDQAHIEGKNYQSVRKITGYGRIVNEEIVTVFNDVYENEHRLLTNFFYPTLKLKSKRRKGSKMHKIYEQAKTPYQRVLESANIAQDVKDNLKAQYHSLNPMKLHQSLQRKLTHIQKLQQLEFNNNFKSGNVPTVFVV</sequence>
<dbReference type="Gene3D" id="3.30.420.10">
    <property type="entry name" value="Ribonuclease H-like superfamily/Ribonuclease H"/>
    <property type="match status" value="1"/>
</dbReference>
<evidence type="ECO:0000313" key="1">
    <source>
        <dbReference type="EMBL" id="PIZ62686.1"/>
    </source>
</evidence>
<reference evidence="2" key="1">
    <citation type="submission" date="2017-09" db="EMBL/GenBank/DDBJ databases">
        <title>Depth-based differentiation of microbial function through sediment-hosted aquifers and enrichment of novel symbionts in the deep terrestrial subsurface.</title>
        <authorList>
            <person name="Probst A.J."/>
            <person name="Ladd B."/>
            <person name="Jarett J.K."/>
            <person name="Geller-Mcgrath D.E."/>
            <person name="Sieber C.M.K."/>
            <person name="Emerson J.B."/>
            <person name="Anantharaman K."/>
            <person name="Thomas B.C."/>
            <person name="Malmstrom R."/>
            <person name="Stieglmeier M."/>
            <person name="Klingl A."/>
            <person name="Woyke T."/>
            <person name="Ryan C.M."/>
            <person name="Banfield J.F."/>
        </authorList>
    </citation>
    <scope>NUCLEOTIDE SEQUENCE [LARGE SCALE GENOMIC DNA]</scope>
</reference>
<protein>
    <recommendedName>
        <fullName evidence="3">Integrase catalytic domain-containing protein</fullName>
    </recommendedName>
</protein>
<name>A0A2M7TXY5_9BACT</name>
<dbReference type="InterPro" id="IPR012337">
    <property type="entry name" value="RNaseH-like_sf"/>
</dbReference>
<evidence type="ECO:0008006" key="3">
    <source>
        <dbReference type="Google" id="ProtNLM"/>
    </source>
</evidence>
<dbReference type="GO" id="GO:0003676">
    <property type="term" value="F:nucleic acid binding"/>
    <property type="evidence" value="ECO:0007669"/>
    <property type="project" value="InterPro"/>
</dbReference>
<proteinExistence type="predicted"/>